<dbReference type="EMBL" id="AGJK01000086">
    <property type="protein sequence ID" value="EHP91894.1"/>
    <property type="molecule type" value="Genomic_DNA"/>
</dbReference>
<comment type="caution">
    <text evidence="1">The sequence shown here is derived from an EMBL/GenBank/DDBJ whole genome shotgun (WGS) entry which is preliminary data.</text>
</comment>
<evidence type="ECO:0000313" key="1">
    <source>
        <dbReference type="EMBL" id="EHP91894.1"/>
    </source>
</evidence>
<gene>
    <name evidence="1" type="ORF">MetexDRAFT_3205</name>
</gene>
<protein>
    <submittedName>
        <fullName evidence="1">Uncharacterized protein</fullName>
    </submittedName>
</protein>
<organism evidence="1 2">
    <name type="scientific">Methylorubrum extorquens DSM 13060</name>
    <dbReference type="NCBI Taxonomy" id="882800"/>
    <lineage>
        <taxon>Bacteria</taxon>
        <taxon>Pseudomonadati</taxon>
        <taxon>Pseudomonadota</taxon>
        <taxon>Alphaproteobacteria</taxon>
        <taxon>Hyphomicrobiales</taxon>
        <taxon>Methylobacteriaceae</taxon>
        <taxon>Methylorubrum</taxon>
    </lineage>
</organism>
<dbReference type="RefSeq" id="WP_003601151.1">
    <property type="nucleotide sequence ID" value="NZ_AGJK01000086.1"/>
</dbReference>
<dbReference type="PATRIC" id="fig|882800.3.peg.3161"/>
<dbReference type="Proteomes" id="UP000004382">
    <property type="component" value="Unassembled WGS sequence"/>
</dbReference>
<accession>H1KKP3</accession>
<evidence type="ECO:0000313" key="2">
    <source>
        <dbReference type="Proteomes" id="UP000004382"/>
    </source>
</evidence>
<dbReference type="AlphaFoldDB" id="H1KKP3"/>
<sequence>MASDKSLAAEIEAVRLTDAQRDFLNWLNTQPNHEAEWTRNGKRTSRGPEFWTHLKVSGPTGSWVIEKGQLWPIAELYGPAEFGSGNVYALTDAGRLALAPNTTEGRSDRG</sequence>
<proteinExistence type="predicted"/>
<reference evidence="1 2" key="1">
    <citation type="submission" date="2011-09" db="EMBL/GenBank/DDBJ databases">
        <title>The draft genome of Methylobacterium extorquens DSM 13060.</title>
        <authorList>
            <consortium name="US DOE Joint Genome Institute (JGI-PGF)"/>
            <person name="Lucas S."/>
            <person name="Han J."/>
            <person name="Lapidus A."/>
            <person name="Cheng J.-F."/>
            <person name="Goodwin L."/>
            <person name="Pitluck S."/>
            <person name="Peters L."/>
            <person name="Land M.L."/>
            <person name="Hauser L."/>
            <person name="Koskimaki J."/>
            <person name="Halonen O."/>
            <person name="Pirttila A."/>
            <person name="Frank C."/>
            <person name="Woyke T.J."/>
        </authorList>
    </citation>
    <scope>NUCLEOTIDE SEQUENCE [LARGE SCALE GENOMIC DNA]</scope>
    <source>
        <strain evidence="1 2">DSM 13060</strain>
    </source>
</reference>
<name>H1KKP3_METEX</name>